<keyword evidence="14" id="KW-1185">Reference proteome</keyword>
<proteinExistence type="predicted"/>
<dbReference type="SMART" id="SM00389">
    <property type="entry name" value="HOX"/>
    <property type="match status" value="1"/>
</dbReference>
<feature type="compositionally biased region" description="Acidic residues" evidence="11">
    <location>
        <begin position="50"/>
        <end position="76"/>
    </location>
</feature>
<dbReference type="GO" id="GO:0016020">
    <property type="term" value="C:membrane"/>
    <property type="evidence" value="ECO:0007669"/>
    <property type="project" value="UniProtKB-SubCell"/>
</dbReference>
<dbReference type="InterPro" id="IPR032675">
    <property type="entry name" value="LRR_dom_sf"/>
</dbReference>
<keyword evidence="4" id="KW-0812">Transmembrane</keyword>
<dbReference type="Pfam" id="PF00560">
    <property type="entry name" value="LRR_1"/>
    <property type="match status" value="4"/>
</dbReference>
<dbReference type="GO" id="GO:0003677">
    <property type="term" value="F:DNA binding"/>
    <property type="evidence" value="ECO:0007669"/>
    <property type="project" value="InterPro"/>
</dbReference>
<keyword evidence="6" id="KW-0677">Repeat</keyword>
<dbReference type="GO" id="GO:0045814">
    <property type="term" value="P:negative regulation of gene expression, epigenetic"/>
    <property type="evidence" value="ECO:0007669"/>
    <property type="project" value="TreeGrafter"/>
</dbReference>
<feature type="compositionally biased region" description="Polar residues" evidence="11">
    <location>
        <begin position="110"/>
        <end position="124"/>
    </location>
</feature>
<sequence length="517" mass="56132">MDKATTSDLVLDNDNVGSNASSAQEPLTTNDDSADNDYDPALAQGHKVDEEESSGEDGGEGLDSDDSSSEDSESSEDEKSKTSKNGRTVDDLGLPSEDSEDGDFDPAGPSLSQIRTVDRTNGSAFDSEPDAENLNLAFMERELDQDTVLPVSSKRHLERLDYKKLYDEAYGKASSDSSDDEEWSGNSTPQKGNLEDSETDSLAESPQRGKRLSRRAPVRHQNNEHTPQNVRPGGSVSDQQTEVLCSNSNGSAARKRHFGPAINQKLKVYFKEDPYPSRATKENLAQELGLTFNQSSEKTIPGLENADEARRKAVQRELRKMKTGRLSGSSSTALATWNSSTSFCSWEGVTCSRRRPTRVVALSLSSGNLAGALSPAIGNLTFLQKLNLSSNELYGEIPPSLGRLRRLQILDVDHNSFSGAFPANLTSCIKLTRLYLQYNQHGGRIPEELGNKLTRLETLALANNTFIGTIPASLANLSSLQALAMNCNWLVGLIPPAIGNIVGLQSLLFRRTSGITV</sequence>
<keyword evidence="9" id="KW-0325">Glycoprotein</keyword>
<keyword evidence="10" id="KW-0539">Nucleus</keyword>
<evidence type="ECO:0000256" key="7">
    <source>
        <dbReference type="ARBA" id="ARBA00022989"/>
    </source>
</evidence>
<evidence type="ECO:0000256" key="10">
    <source>
        <dbReference type="ARBA" id="ARBA00023242"/>
    </source>
</evidence>
<comment type="caution">
    <text evidence="13">The sequence shown here is derived from an EMBL/GenBank/DDBJ whole genome shotgun (WGS) entry which is preliminary data.</text>
</comment>
<feature type="compositionally biased region" description="Basic residues" evidence="11">
    <location>
        <begin position="208"/>
        <end position="218"/>
    </location>
</feature>
<dbReference type="OrthoDB" id="1903104at2759"/>
<dbReference type="InterPro" id="IPR001611">
    <property type="entry name" value="Leu-rich_rpt"/>
</dbReference>
<keyword evidence="3" id="KW-0433">Leucine-rich repeat</keyword>
<dbReference type="GO" id="GO:0005634">
    <property type="term" value="C:nucleus"/>
    <property type="evidence" value="ECO:0007669"/>
    <property type="project" value="UniProtKB-SubCell"/>
</dbReference>
<evidence type="ECO:0000256" key="5">
    <source>
        <dbReference type="ARBA" id="ARBA00022729"/>
    </source>
</evidence>
<accession>A0A6G1E0N6</accession>
<evidence type="ECO:0000256" key="6">
    <source>
        <dbReference type="ARBA" id="ARBA00022737"/>
    </source>
</evidence>
<dbReference type="SUPFAM" id="SSF52058">
    <property type="entry name" value="L domain-like"/>
    <property type="match status" value="1"/>
</dbReference>
<keyword evidence="7" id="KW-1133">Transmembrane helix</keyword>
<keyword evidence="8" id="KW-0472">Membrane</keyword>
<name>A0A6G1E0N6_9ORYZ</name>
<comment type="subcellular location">
    <subcellularLocation>
        <location evidence="2">Membrane</location>
        <topology evidence="2">Single-pass membrane protein</topology>
    </subcellularLocation>
    <subcellularLocation>
        <location evidence="1">Nucleus</location>
    </subcellularLocation>
</comment>
<dbReference type="PANTHER" id="PTHR12628">
    <property type="entry name" value="POLYCOMB-LIKE TRANSCRIPTION FACTOR"/>
    <property type="match status" value="1"/>
</dbReference>
<dbReference type="Gene3D" id="3.80.10.10">
    <property type="entry name" value="Ribonuclease Inhibitor"/>
    <property type="match status" value="2"/>
</dbReference>
<dbReference type="InterPro" id="IPR013210">
    <property type="entry name" value="LRR_N_plant-typ"/>
</dbReference>
<evidence type="ECO:0000259" key="12">
    <source>
        <dbReference type="SMART" id="SM00389"/>
    </source>
</evidence>
<evidence type="ECO:0000313" key="14">
    <source>
        <dbReference type="Proteomes" id="UP000479710"/>
    </source>
</evidence>
<dbReference type="Pfam" id="PF08263">
    <property type="entry name" value="LRRNT_2"/>
    <property type="match status" value="1"/>
</dbReference>
<feature type="domain" description="Homeobox" evidence="12">
    <location>
        <begin position="252"/>
        <end position="330"/>
    </location>
</feature>
<dbReference type="Gene3D" id="1.10.10.60">
    <property type="entry name" value="Homeodomain-like"/>
    <property type="match status" value="1"/>
</dbReference>
<evidence type="ECO:0000256" key="9">
    <source>
        <dbReference type="ARBA" id="ARBA00023180"/>
    </source>
</evidence>
<dbReference type="Proteomes" id="UP000479710">
    <property type="component" value="Unassembled WGS sequence"/>
</dbReference>
<evidence type="ECO:0000256" key="4">
    <source>
        <dbReference type="ARBA" id="ARBA00022692"/>
    </source>
</evidence>
<evidence type="ECO:0000256" key="11">
    <source>
        <dbReference type="SAM" id="MobiDB-lite"/>
    </source>
</evidence>
<dbReference type="InterPro" id="IPR009057">
    <property type="entry name" value="Homeodomain-like_sf"/>
</dbReference>
<feature type="compositionally biased region" description="Basic and acidic residues" evidence="11">
    <location>
        <begin position="158"/>
        <end position="170"/>
    </location>
</feature>
<dbReference type="CDD" id="cd00086">
    <property type="entry name" value="homeodomain"/>
    <property type="match status" value="1"/>
</dbReference>
<protein>
    <recommendedName>
        <fullName evidence="12">Homeobox domain-containing protein</fullName>
    </recommendedName>
</protein>
<evidence type="ECO:0000256" key="2">
    <source>
        <dbReference type="ARBA" id="ARBA00004167"/>
    </source>
</evidence>
<dbReference type="EMBL" id="SPHZ02000005">
    <property type="protein sequence ID" value="KAF0918257.1"/>
    <property type="molecule type" value="Genomic_DNA"/>
</dbReference>
<evidence type="ECO:0000256" key="3">
    <source>
        <dbReference type="ARBA" id="ARBA00022614"/>
    </source>
</evidence>
<dbReference type="PANTHER" id="PTHR12628:SF13">
    <property type="entry name" value="HOMEOBOX PROTEIN HAT3.1"/>
    <property type="match status" value="1"/>
</dbReference>
<reference evidence="13 14" key="1">
    <citation type="submission" date="2019-11" db="EMBL/GenBank/DDBJ databases">
        <title>Whole genome sequence of Oryza granulata.</title>
        <authorList>
            <person name="Li W."/>
        </authorList>
    </citation>
    <scope>NUCLEOTIDE SEQUENCE [LARGE SCALE GENOMIC DNA]</scope>
    <source>
        <strain evidence="14">cv. Menghai</strain>
        <tissue evidence="13">Leaf</tissue>
    </source>
</reference>
<gene>
    <name evidence="13" type="ORF">E2562_023340</name>
</gene>
<evidence type="ECO:0000313" key="13">
    <source>
        <dbReference type="EMBL" id="KAF0918257.1"/>
    </source>
</evidence>
<dbReference type="AlphaFoldDB" id="A0A6G1E0N6"/>
<dbReference type="GO" id="GO:0003682">
    <property type="term" value="F:chromatin binding"/>
    <property type="evidence" value="ECO:0007669"/>
    <property type="project" value="TreeGrafter"/>
</dbReference>
<dbReference type="SUPFAM" id="SSF46689">
    <property type="entry name" value="Homeodomain-like"/>
    <property type="match status" value="1"/>
</dbReference>
<feature type="region of interest" description="Disordered" evidence="11">
    <location>
        <begin position="1"/>
        <end position="240"/>
    </location>
</feature>
<organism evidence="13 14">
    <name type="scientific">Oryza meyeriana var. granulata</name>
    <dbReference type="NCBI Taxonomy" id="110450"/>
    <lineage>
        <taxon>Eukaryota</taxon>
        <taxon>Viridiplantae</taxon>
        <taxon>Streptophyta</taxon>
        <taxon>Embryophyta</taxon>
        <taxon>Tracheophyta</taxon>
        <taxon>Spermatophyta</taxon>
        <taxon>Magnoliopsida</taxon>
        <taxon>Liliopsida</taxon>
        <taxon>Poales</taxon>
        <taxon>Poaceae</taxon>
        <taxon>BOP clade</taxon>
        <taxon>Oryzoideae</taxon>
        <taxon>Oryzeae</taxon>
        <taxon>Oryzinae</taxon>
        <taxon>Oryza</taxon>
        <taxon>Oryza meyeriana</taxon>
    </lineage>
</organism>
<dbReference type="FunFam" id="3.80.10.10:FF:000275">
    <property type="entry name" value="Leucine-rich repeat receptor-like protein kinase"/>
    <property type="match status" value="1"/>
</dbReference>
<dbReference type="InterPro" id="IPR001356">
    <property type="entry name" value="HD"/>
</dbReference>
<evidence type="ECO:0000256" key="1">
    <source>
        <dbReference type="ARBA" id="ARBA00004123"/>
    </source>
</evidence>
<evidence type="ECO:0000256" key="8">
    <source>
        <dbReference type="ARBA" id="ARBA00023136"/>
    </source>
</evidence>
<keyword evidence="5" id="KW-0732">Signal</keyword>
<feature type="compositionally biased region" description="Polar residues" evidence="11">
    <location>
        <begin position="15"/>
        <end position="31"/>
    </location>
</feature>